<sequence>MLKQTEAKRPHYDLLDTVRGLCILSMVAYHGMYDLVDIIGLGAPWYTGLPGYIWQQSICWTFILLSGMCWQLSRHHVKRGLLLVGCGAAITLVTWLVMPSQRILYGVLNLLGLSALLLIPLEKVFRKIPAWAGLAGALLLFALTRNVSRGSLGFEGLVLCPLPEWLYTTDLFAVVGFHSPSFWSTDYFPLLPWFFLFCAGYFLWSGLSKSSRAKELLQTGVRPLSFLGRHSLVIYLLHQPVLMGVTLGGTAIWWISAGCP</sequence>
<dbReference type="EMBL" id="DWXG01000009">
    <property type="protein sequence ID" value="HJB97200.1"/>
    <property type="molecule type" value="Genomic_DNA"/>
</dbReference>
<feature type="transmembrane region" description="Helical" evidence="1">
    <location>
        <begin position="187"/>
        <end position="204"/>
    </location>
</feature>
<keyword evidence="1" id="KW-0812">Transmembrane</keyword>
<gene>
    <name evidence="3" type="ORF">H9710_01335</name>
</gene>
<feature type="transmembrane region" description="Helical" evidence="1">
    <location>
        <begin position="232"/>
        <end position="255"/>
    </location>
</feature>
<dbReference type="Pfam" id="PF07786">
    <property type="entry name" value="HGSNAT_cat"/>
    <property type="match status" value="1"/>
</dbReference>
<organism evidence="3 4">
    <name type="scientific">Candidatus Acutalibacter pullicola</name>
    <dbReference type="NCBI Taxonomy" id="2838417"/>
    <lineage>
        <taxon>Bacteria</taxon>
        <taxon>Bacillati</taxon>
        <taxon>Bacillota</taxon>
        <taxon>Clostridia</taxon>
        <taxon>Eubacteriales</taxon>
        <taxon>Acutalibacteraceae</taxon>
        <taxon>Acutalibacter</taxon>
    </lineage>
</organism>
<feature type="transmembrane region" description="Helical" evidence="1">
    <location>
        <begin position="52"/>
        <end position="73"/>
    </location>
</feature>
<evidence type="ECO:0000256" key="1">
    <source>
        <dbReference type="SAM" id="Phobius"/>
    </source>
</evidence>
<evidence type="ECO:0000313" key="3">
    <source>
        <dbReference type="EMBL" id="HJB97200.1"/>
    </source>
</evidence>
<accession>A0A9D2SE07</accession>
<dbReference type="InterPro" id="IPR012429">
    <property type="entry name" value="HGSNAT_cat"/>
</dbReference>
<keyword evidence="1" id="KW-0472">Membrane</keyword>
<dbReference type="Proteomes" id="UP000826793">
    <property type="component" value="Unassembled WGS sequence"/>
</dbReference>
<name>A0A9D2SE07_9FIRM</name>
<keyword evidence="1" id="KW-1133">Transmembrane helix</keyword>
<proteinExistence type="predicted"/>
<feature type="transmembrane region" description="Helical" evidence="1">
    <location>
        <begin position="80"/>
        <end position="97"/>
    </location>
</feature>
<reference evidence="3" key="2">
    <citation type="submission" date="2021-04" db="EMBL/GenBank/DDBJ databases">
        <authorList>
            <person name="Gilroy R."/>
        </authorList>
    </citation>
    <scope>NUCLEOTIDE SEQUENCE</scope>
    <source>
        <strain evidence="3">CHK185-1770</strain>
    </source>
</reference>
<protein>
    <submittedName>
        <fullName evidence="3">DUF1624 domain-containing protein</fullName>
    </submittedName>
</protein>
<comment type="caution">
    <text evidence="3">The sequence shown here is derived from an EMBL/GenBank/DDBJ whole genome shotgun (WGS) entry which is preliminary data.</text>
</comment>
<evidence type="ECO:0000259" key="2">
    <source>
        <dbReference type="Pfam" id="PF07786"/>
    </source>
</evidence>
<feature type="transmembrane region" description="Helical" evidence="1">
    <location>
        <begin position="103"/>
        <end position="121"/>
    </location>
</feature>
<feature type="transmembrane region" description="Helical" evidence="1">
    <location>
        <begin position="128"/>
        <end position="147"/>
    </location>
</feature>
<reference evidence="3" key="1">
    <citation type="journal article" date="2021" name="PeerJ">
        <title>Extensive microbial diversity within the chicken gut microbiome revealed by metagenomics and culture.</title>
        <authorList>
            <person name="Gilroy R."/>
            <person name="Ravi A."/>
            <person name="Getino M."/>
            <person name="Pursley I."/>
            <person name="Horton D.L."/>
            <person name="Alikhan N.F."/>
            <person name="Baker D."/>
            <person name="Gharbi K."/>
            <person name="Hall N."/>
            <person name="Watson M."/>
            <person name="Adriaenssens E.M."/>
            <person name="Foster-Nyarko E."/>
            <person name="Jarju S."/>
            <person name="Secka A."/>
            <person name="Antonio M."/>
            <person name="Oren A."/>
            <person name="Chaudhuri R.R."/>
            <person name="La Ragione R."/>
            <person name="Hildebrand F."/>
            <person name="Pallen M.J."/>
        </authorList>
    </citation>
    <scope>NUCLEOTIDE SEQUENCE</scope>
    <source>
        <strain evidence="3">CHK185-1770</strain>
    </source>
</reference>
<dbReference type="AlphaFoldDB" id="A0A9D2SE07"/>
<feature type="transmembrane region" description="Helical" evidence="1">
    <location>
        <begin position="12"/>
        <end position="32"/>
    </location>
</feature>
<feature type="domain" description="Heparan-alpha-glucosaminide N-acetyltransferase catalytic" evidence="2">
    <location>
        <begin position="12"/>
        <end position="240"/>
    </location>
</feature>
<evidence type="ECO:0000313" key="4">
    <source>
        <dbReference type="Proteomes" id="UP000826793"/>
    </source>
</evidence>